<evidence type="ECO:0000313" key="2">
    <source>
        <dbReference type="Proteomes" id="UP000484988"/>
    </source>
</evidence>
<reference evidence="1 2" key="1">
    <citation type="submission" date="2020-02" db="EMBL/GenBank/DDBJ databases">
        <title>Whole Genome Shotgun Sequence of Streptomyces sp. strain CWH03.</title>
        <authorList>
            <person name="Dohra H."/>
            <person name="Kodani S."/>
            <person name="Yamamura H."/>
        </authorList>
    </citation>
    <scope>NUCLEOTIDE SEQUENCE [LARGE SCALE GENOMIC DNA]</scope>
    <source>
        <strain evidence="1 2">CWH03</strain>
    </source>
</reference>
<sequence>MRAPRKRPLVLRERAVRMCRTAEPKPVIRRMAGEFGVHHGALRNWI</sequence>
<evidence type="ECO:0000313" key="1">
    <source>
        <dbReference type="EMBL" id="GFH39509.1"/>
    </source>
</evidence>
<gene>
    <name evidence="1" type="ORF">SCWH03_57770</name>
</gene>
<dbReference type="Proteomes" id="UP000484988">
    <property type="component" value="Unassembled WGS sequence"/>
</dbReference>
<evidence type="ECO:0008006" key="3">
    <source>
        <dbReference type="Google" id="ProtNLM"/>
    </source>
</evidence>
<protein>
    <recommendedName>
        <fullName evidence="3">Transposase</fullName>
    </recommendedName>
</protein>
<organism evidence="1 2">
    <name type="scientific">Streptomyces pacificus</name>
    <dbReference type="NCBI Taxonomy" id="2705029"/>
    <lineage>
        <taxon>Bacteria</taxon>
        <taxon>Bacillati</taxon>
        <taxon>Actinomycetota</taxon>
        <taxon>Actinomycetes</taxon>
        <taxon>Kitasatosporales</taxon>
        <taxon>Streptomycetaceae</taxon>
        <taxon>Streptomyces</taxon>
    </lineage>
</organism>
<dbReference type="EMBL" id="BLLG01000033">
    <property type="protein sequence ID" value="GFH39509.1"/>
    <property type="molecule type" value="Genomic_DNA"/>
</dbReference>
<keyword evidence="2" id="KW-1185">Reference proteome</keyword>
<dbReference type="InterPro" id="IPR036388">
    <property type="entry name" value="WH-like_DNA-bd_sf"/>
</dbReference>
<accession>A0A6A0B2G4</accession>
<dbReference type="Gene3D" id="1.10.10.10">
    <property type="entry name" value="Winged helix-like DNA-binding domain superfamily/Winged helix DNA-binding domain"/>
    <property type="match status" value="1"/>
</dbReference>
<comment type="caution">
    <text evidence="1">The sequence shown here is derived from an EMBL/GenBank/DDBJ whole genome shotgun (WGS) entry which is preliminary data.</text>
</comment>
<proteinExistence type="predicted"/>
<dbReference type="AlphaFoldDB" id="A0A6A0B2G4"/>
<name>A0A6A0B2G4_9ACTN</name>